<gene>
    <name evidence="4" type="ORF">G7Y89_g10441</name>
</gene>
<evidence type="ECO:0000313" key="5">
    <source>
        <dbReference type="Proteomes" id="UP000566819"/>
    </source>
</evidence>
<dbReference type="Pfam" id="PF24864">
    <property type="entry name" value="DUF7730"/>
    <property type="match status" value="1"/>
</dbReference>
<reference evidence="4 5" key="1">
    <citation type="submission" date="2020-03" db="EMBL/GenBank/DDBJ databases">
        <title>Draft Genome Sequence of Cudoniella acicularis.</title>
        <authorList>
            <person name="Buettner E."/>
            <person name="Kellner H."/>
        </authorList>
    </citation>
    <scope>NUCLEOTIDE SEQUENCE [LARGE SCALE GENOMIC DNA]</scope>
    <source>
        <strain evidence="4 5">DSM 108380</strain>
    </source>
</reference>
<keyword evidence="2" id="KW-0732">Signal</keyword>
<accession>A0A8H4RFH3</accession>
<dbReference type="PANTHER" id="PTHR38790">
    <property type="entry name" value="2EXR DOMAIN-CONTAINING PROTEIN-RELATED"/>
    <property type="match status" value="1"/>
</dbReference>
<proteinExistence type="predicted"/>
<feature type="domain" description="DUF7730" evidence="3">
    <location>
        <begin position="68"/>
        <end position="259"/>
    </location>
</feature>
<comment type="caution">
    <text evidence="4">The sequence shown here is derived from an EMBL/GenBank/DDBJ whole genome shotgun (WGS) entry which is preliminary data.</text>
</comment>
<dbReference type="Proteomes" id="UP000566819">
    <property type="component" value="Unassembled WGS sequence"/>
</dbReference>
<dbReference type="EMBL" id="JAAMPI010000922">
    <property type="protein sequence ID" value="KAF4627714.1"/>
    <property type="molecule type" value="Genomic_DNA"/>
</dbReference>
<dbReference type="OrthoDB" id="3452196at2759"/>
<feature type="chain" id="PRO_5034218057" description="DUF7730 domain-containing protein" evidence="2">
    <location>
        <begin position="18"/>
        <end position="318"/>
    </location>
</feature>
<evidence type="ECO:0000313" key="4">
    <source>
        <dbReference type="EMBL" id="KAF4627714.1"/>
    </source>
</evidence>
<dbReference type="AlphaFoldDB" id="A0A8H4RFH3"/>
<evidence type="ECO:0000259" key="3">
    <source>
        <dbReference type="Pfam" id="PF24864"/>
    </source>
</evidence>
<protein>
    <recommendedName>
        <fullName evidence="3">DUF7730 domain-containing protein</fullName>
    </recommendedName>
</protein>
<name>A0A8H4RFH3_9HELO</name>
<evidence type="ECO:0000256" key="1">
    <source>
        <dbReference type="SAM" id="MobiDB-lite"/>
    </source>
</evidence>
<feature type="signal peptide" evidence="2">
    <location>
        <begin position="1"/>
        <end position="17"/>
    </location>
</feature>
<keyword evidence="5" id="KW-1185">Reference proteome</keyword>
<feature type="region of interest" description="Disordered" evidence="1">
    <location>
        <begin position="23"/>
        <end position="68"/>
    </location>
</feature>
<organism evidence="4 5">
    <name type="scientific">Cudoniella acicularis</name>
    <dbReference type="NCBI Taxonomy" id="354080"/>
    <lineage>
        <taxon>Eukaryota</taxon>
        <taxon>Fungi</taxon>
        <taxon>Dikarya</taxon>
        <taxon>Ascomycota</taxon>
        <taxon>Pezizomycotina</taxon>
        <taxon>Leotiomycetes</taxon>
        <taxon>Helotiales</taxon>
        <taxon>Tricladiaceae</taxon>
        <taxon>Cudoniella</taxon>
    </lineage>
</organism>
<sequence>MAVVLAIMLLCLPCGICFPPRHSPRRRVRDQKEQIKARERNRKAREKNQPRPLGKRRRALSVETKGKTQAQSSRLLQLPLEIREQIYREVLGNSIIHLTQLPKRLGHFRCVHPLDGQGASMYHSQRRCLTARQIPFQKYHYDETVNPKAKSDGCLTLLKACRQVYSEAIQILYSTNIFDVNHAQTLILFARTIRPQQLEAIKHLSISWNAIYFFPDGLAGPGPPNSWPYPDDPSTWQEMWDIVGTSMTGLQHVRLTMHMHVISDRTVPSQAHLRGMLEVPRQRVRGLQSFTLELDDWGFHAEPYAELFNVALLGAAST</sequence>
<dbReference type="InterPro" id="IPR056632">
    <property type="entry name" value="DUF7730"/>
</dbReference>
<evidence type="ECO:0000256" key="2">
    <source>
        <dbReference type="SAM" id="SignalP"/>
    </source>
</evidence>